<organism evidence="1 2">
    <name type="scientific">Schizosaccharomyces octosporus (strain yFS286)</name>
    <name type="common">Fission yeast</name>
    <name type="synonym">Octosporomyces octosporus</name>
    <dbReference type="NCBI Taxonomy" id="483514"/>
    <lineage>
        <taxon>Eukaryota</taxon>
        <taxon>Fungi</taxon>
        <taxon>Dikarya</taxon>
        <taxon>Ascomycota</taxon>
        <taxon>Taphrinomycotina</taxon>
        <taxon>Schizosaccharomycetes</taxon>
        <taxon>Schizosaccharomycetales</taxon>
        <taxon>Schizosaccharomycetaceae</taxon>
        <taxon>Schizosaccharomyces</taxon>
    </lineage>
</organism>
<evidence type="ECO:0000313" key="2">
    <source>
        <dbReference type="Proteomes" id="UP000016088"/>
    </source>
</evidence>
<dbReference type="EMBL" id="KE503206">
    <property type="protein sequence ID" value="EPX73878.1"/>
    <property type="molecule type" value="Genomic_DNA"/>
</dbReference>
<name>S9Q2E4_SCHOY</name>
<proteinExistence type="predicted"/>
<reference evidence="1 2" key="1">
    <citation type="journal article" date="2011" name="Science">
        <title>Comparative functional genomics of the fission yeasts.</title>
        <authorList>
            <person name="Rhind N."/>
            <person name="Chen Z."/>
            <person name="Yassour M."/>
            <person name="Thompson D.A."/>
            <person name="Haas B.J."/>
            <person name="Habib N."/>
            <person name="Wapinski I."/>
            <person name="Roy S."/>
            <person name="Lin M.F."/>
            <person name="Heiman D.I."/>
            <person name="Young S.K."/>
            <person name="Furuya K."/>
            <person name="Guo Y."/>
            <person name="Pidoux A."/>
            <person name="Chen H.M."/>
            <person name="Robbertse B."/>
            <person name="Goldberg J.M."/>
            <person name="Aoki K."/>
            <person name="Bayne E.H."/>
            <person name="Berlin A.M."/>
            <person name="Desjardins C.A."/>
            <person name="Dobbs E."/>
            <person name="Dukaj L."/>
            <person name="Fan L."/>
            <person name="FitzGerald M.G."/>
            <person name="French C."/>
            <person name="Gujja S."/>
            <person name="Hansen K."/>
            <person name="Keifenheim D."/>
            <person name="Levin J.Z."/>
            <person name="Mosher R.A."/>
            <person name="Mueller C.A."/>
            <person name="Pfiffner J."/>
            <person name="Priest M."/>
            <person name="Russ C."/>
            <person name="Smialowska A."/>
            <person name="Swoboda P."/>
            <person name="Sykes S.M."/>
            <person name="Vaughn M."/>
            <person name="Vengrova S."/>
            <person name="Yoder R."/>
            <person name="Zeng Q."/>
            <person name="Allshire R."/>
            <person name="Baulcombe D."/>
            <person name="Birren B.W."/>
            <person name="Brown W."/>
            <person name="Ekwall K."/>
            <person name="Kellis M."/>
            <person name="Leatherwood J."/>
            <person name="Levin H."/>
            <person name="Margalit H."/>
            <person name="Martienssen R."/>
            <person name="Nieduszynski C.A."/>
            <person name="Spatafora J.W."/>
            <person name="Friedman N."/>
            <person name="Dalgaard J.Z."/>
            <person name="Baumann P."/>
            <person name="Niki H."/>
            <person name="Regev A."/>
            <person name="Nusbaum C."/>
        </authorList>
    </citation>
    <scope>NUCLEOTIDE SEQUENCE [LARGE SCALE GENOMIC DNA]</scope>
    <source>
        <strain evidence="2">yFS286</strain>
    </source>
</reference>
<dbReference type="Proteomes" id="UP000016088">
    <property type="component" value="Unassembled WGS sequence"/>
</dbReference>
<dbReference type="VEuPathDB" id="FungiDB:SOCG_03097"/>
<dbReference type="RefSeq" id="XP_013017039.1">
    <property type="nucleotide sequence ID" value="XM_013161585.1"/>
</dbReference>
<protein>
    <submittedName>
        <fullName evidence="1">Uncharacterized protein</fullName>
    </submittedName>
</protein>
<gene>
    <name evidence="1" type="ORF">SOCG_03097</name>
</gene>
<keyword evidence="2" id="KW-1185">Reference proteome</keyword>
<dbReference type="AlphaFoldDB" id="S9Q2E4"/>
<sequence>MSCHAMPCLCPALPCHARGHLLSEPGIAKLEFHRLFWFVSPVQYSRPHLRYLIESLNIHHHVTRNFVTGKFIGKKLWRFLFYRVKSAKDTLFESRSFRPPTFQCRSFSCPTPPTQPSHSLSAIAISQNTRSRCNHVFWYMVGIGLANAQPHPLLSTRKRGNEP</sequence>
<dbReference type="HOGENOM" id="CLU_1628042_0_0_1"/>
<accession>S9Q2E4</accession>
<dbReference type="GeneID" id="25032069"/>
<evidence type="ECO:0000313" key="1">
    <source>
        <dbReference type="EMBL" id="EPX73878.1"/>
    </source>
</evidence>